<organism evidence="8 9">
    <name type="scientific">Cyclopterus lumpus</name>
    <name type="common">Lumpsucker</name>
    <dbReference type="NCBI Taxonomy" id="8103"/>
    <lineage>
        <taxon>Eukaryota</taxon>
        <taxon>Metazoa</taxon>
        <taxon>Chordata</taxon>
        <taxon>Craniata</taxon>
        <taxon>Vertebrata</taxon>
        <taxon>Euteleostomi</taxon>
        <taxon>Actinopterygii</taxon>
        <taxon>Neopterygii</taxon>
        <taxon>Teleostei</taxon>
        <taxon>Neoteleostei</taxon>
        <taxon>Acanthomorphata</taxon>
        <taxon>Eupercaria</taxon>
        <taxon>Perciformes</taxon>
        <taxon>Cottioidei</taxon>
        <taxon>Cottales</taxon>
        <taxon>Cyclopteridae</taxon>
        <taxon>Cyclopterus</taxon>
    </lineage>
</organism>
<evidence type="ECO:0000256" key="4">
    <source>
        <dbReference type="ARBA" id="ARBA00023203"/>
    </source>
</evidence>
<reference evidence="8" key="2">
    <citation type="submission" date="2025-09" db="UniProtKB">
        <authorList>
            <consortium name="Ensembl"/>
        </authorList>
    </citation>
    <scope>IDENTIFICATION</scope>
</reference>
<keyword evidence="3" id="KW-0963">Cytoplasm</keyword>
<feature type="region of interest" description="Disordered" evidence="7">
    <location>
        <begin position="57"/>
        <end position="76"/>
    </location>
</feature>
<evidence type="ECO:0000256" key="6">
    <source>
        <dbReference type="ARBA" id="ARBA00025497"/>
    </source>
</evidence>
<dbReference type="SMART" id="SM00152">
    <property type="entry name" value="THY"/>
    <property type="match status" value="1"/>
</dbReference>
<dbReference type="Gene3D" id="1.20.5.520">
    <property type="entry name" value="Single helix bin"/>
    <property type="match status" value="1"/>
</dbReference>
<feature type="compositionally biased region" description="Basic and acidic residues" evidence="7">
    <location>
        <begin position="1"/>
        <end position="35"/>
    </location>
</feature>
<dbReference type="PROSITE" id="PS00500">
    <property type="entry name" value="THYMOSIN_B4"/>
    <property type="match status" value="1"/>
</dbReference>
<name>A0A8C3AWY9_CYCLU</name>
<evidence type="ECO:0000313" key="9">
    <source>
        <dbReference type="Proteomes" id="UP000694565"/>
    </source>
</evidence>
<dbReference type="FunFam" id="1.20.5.520:FF:000001">
    <property type="entry name" value="Thymosin beta"/>
    <property type="match status" value="1"/>
</dbReference>
<dbReference type="PANTHER" id="PTHR12021:SF5">
    <property type="entry name" value="THYMOSIN BETA 2"/>
    <property type="match status" value="1"/>
</dbReference>
<dbReference type="GO" id="GO:0005856">
    <property type="term" value="C:cytoskeleton"/>
    <property type="evidence" value="ECO:0007669"/>
    <property type="project" value="UniProtKB-SubCell"/>
</dbReference>
<evidence type="ECO:0000256" key="7">
    <source>
        <dbReference type="SAM" id="MobiDB-lite"/>
    </source>
</evidence>
<evidence type="ECO:0000256" key="1">
    <source>
        <dbReference type="ARBA" id="ARBA00004245"/>
    </source>
</evidence>
<dbReference type="GO" id="GO:0003785">
    <property type="term" value="F:actin monomer binding"/>
    <property type="evidence" value="ECO:0007669"/>
    <property type="project" value="InterPro"/>
</dbReference>
<evidence type="ECO:0000256" key="3">
    <source>
        <dbReference type="ARBA" id="ARBA00022490"/>
    </source>
</evidence>
<dbReference type="InterPro" id="IPR001152">
    <property type="entry name" value="Beta-thymosin"/>
</dbReference>
<proteinExistence type="inferred from homology"/>
<dbReference type="AlphaFoldDB" id="A0A8C3AWY9"/>
<dbReference type="GO" id="GO:0007015">
    <property type="term" value="P:actin filament organization"/>
    <property type="evidence" value="ECO:0007669"/>
    <property type="project" value="InterPro"/>
</dbReference>
<dbReference type="Proteomes" id="UP000694565">
    <property type="component" value="Unplaced"/>
</dbReference>
<dbReference type="GeneTree" id="ENSGT01150000287509"/>
<keyword evidence="5" id="KW-0206">Cytoskeleton</keyword>
<keyword evidence="4" id="KW-0009">Actin-binding</keyword>
<accession>A0A8C3AWY9</accession>
<dbReference type="GO" id="GO:0005737">
    <property type="term" value="C:cytoplasm"/>
    <property type="evidence" value="ECO:0007669"/>
    <property type="project" value="TreeGrafter"/>
</dbReference>
<sequence length="76" mass="8267">MSDKPDMTEIASFDKAKLKKTETKEKNPLPTKESECPPPPHLCVCVSATMFLSVCSSPLPSKGRSQLAERGSKTKS</sequence>
<dbReference type="Pfam" id="PF01290">
    <property type="entry name" value="Thymosin"/>
    <property type="match status" value="1"/>
</dbReference>
<reference evidence="8" key="1">
    <citation type="submission" date="2025-08" db="UniProtKB">
        <authorList>
            <consortium name="Ensembl"/>
        </authorList>
    </citation>
    <scope>IDENTIFICATION</scope>
</reference>
<comment type="similarity">
    <text evidence="2">Belongs to the thymosin beta family.</text>
</comment>
<comment type="function">
    <text evidence="6">Plays an important role in the organization of the cytoskeleton. Binds to and sequesters actin monomers (G actin) and therefore inhibits actin polymerization.</text>
</comment>
<evidence type="ECO:0000256" key="5">
    <source>
        <dbReference type="ARBA" id="ARBA00023212"/>
    </source>
</evidence>
<evidence type="ECO:0000256" key="2">
    <source>
        <dbReference type="ARBA" id="ARBA00009511"/>
    </source>
</evidence>
<evidence type="ECO:0000313" key="8">
    <source>
        <dbReference type="Ensembl" id="ENSCLMP00005047139.1"/>
    </source>
</evidence>
<keyword evidence="9" id="KW-1185">Reference proteome</keyword>
<dbReference type="PANTHER" id="PTHR12021">
    <property type="entry name" value="THYMOSIN BETA"/>
    <property type="match status" value="1"/>
</dbReference>
<dbReference type="GO" id="GO:0030334">
    <property type="term" value="P:regulation of cell migration"/>
    <property type="evidence" value="ECO:0007669"/>
    <property type="project" value="TreeGrafter"/>
</dbReference>
<dbReference type="Ensembl" id="ENSCLMT00005048755.1">
    <property type="protein sequence ID" value="ENSCLMP00005047139.1"/>
    <property type="gene ID" value="ENSCLMG00005021629.1"/>
</dbReference>
<comment type="subcellular location">
    <subcellularLocation>
        <location evidence="1">Cytoplasm</location>
        <location evidence="1">Cytoskeleton</location>
    </subcellularLocation>
</comment>
<feature type="region of interest" description="Disordered" evidence="7">
    <location>
        <begin position="1"/>
        <end position="36"/>
    </location>
</feature>
<protein>
    <recommendedName>
        <fullName evidence="10">Thymosin beta</fullName>
    </recommendedName>
</protein>
<evidence type="ECO:0008006" key="10">
    <source>
        <dbReference type="Google" id="ProtNLM"/>
    </source>
</evidence>
<dbReference type="InterPro" id="IPR038386">
    <property type="entry name" value="Beta-thymosin_sf"/>
</dbReference>